<proteinExistence type="predicted"/>
<sequence length="100" mass="11345">MLPDGFHWTQAHQHQEGPPRLLALRSTGVARMGQRVDNRAWYILLDYHLQSMERPSRHRACTSFESGLAGAEMWVCRHEARLRAEVAAIEATRPKHCGAG</sequence>
<reference evidence="1 2" key="1">
    <citation type="submission" date="2016-05" db="EMBL/GenBank/DDBJ databases">
        <title>Pathogenic, phenotypic and molecular characterisation of Xanthomonas nasturtii sp. nov. and Xanthomonas floridensis sp. nov., new species of Xanthomonas associated with watercress production in Florida.</title>
        <authorList>
            <person name="Vicente J.G."/>
            <person name="Rothwell S."/>
            <person name="Holub E.B."/>
            <person name="Studholme D.J."/>
        </authorList>
    </citation>
    <scope>NUCLEOTIDE SEQUENCE [LARGE SCALE GENOMIC DNA]</scope>
    <source>
        <strain evidence="1 2">WHRI 8848</strain>
    </source>
</reference>
<organism evidence="1 2">
    <name type="scientific">Xanthomonas floridensis</name>
    <dbReference type="NCBI Taxonomy" id="1843580"/>
    <lineage>
        <taxon>Bacteria</taxon>
        <taxon>Pseudomonadati</taxon>
        <taxon>Pseudomonadota</taxon>
        <taxon>Gammaproteobacteria</taxon>
        <taxon>Lysobacterales</taxon>
        <taxon>Lysobacteraceae</taxon>
        <taxon>Xanthomonas</taxon>
    </lineage>
</organism>
<name>A0A1A9MC62_9XANT</name>
<dbReference type="AlphaFoldDB" id="A0A1A9MC62"/>
<dbReference type="EMBL" id="LXNG01000014">
    <property type="protein sequence ID" value="OAG67722.1"/>
    <property type="molecule type" value="Genomic_DNA"/>
</dbReference>
<gene>
    <name evidence="1" type="ORF">A7D17_16175</name>
</gene>
<protein>
    <submittedName>
        <fullName evidence="1">Uncharacterized protein</fullName>
    </submittedName>
</protein>
<dbReference type="Proteomes" id="UP000077659">
    <property type="component" value="Unassembled WGS sequence"/>
</dbReference>
<evidence type="ECO:0000313" key="2">
    <source>
        <dbReference type="Proteomes" id="UP000077659"/>
    </source>
</evidence>
<comment type="caution">
    <text evidence="1">The sequence shown here is derived from an EMBL/GenBank/DDBJ whole genome shotgun (WGS) entry which is preliminary data.</text>
</comment>
<accession>A0A1A9MC62</accession>
<evidence type="ECO:0000313" key="1">
    <source>
        <dbReference type="EMBL" id="OAG67722.1"/>
    </source>
</evidence>